<evidence type="ECO:0000313" key="1">
    <source>
        <dbReference type="EMBL" id="CAK9176484.1"/>
    </source>
</evidence>
<gene>
    <name evidence="1" type="ORF">ILEXP_LOCUS46337</name>
</gene>
<organism evidence="1 2">
    <name type="scientific">Ilex paraguariensis</name>
    <name type="common">yerba mate</name>
    <dbReference type="NCBI Taxonomy" id="185542"/>
    <lineage>
        <taxon>Eukaryota</taxon>
        <taxon>Viridiplantae</taxon>
        <taxon>Streptophyta</taxon>
        <taxon>Embryophyta</taxon>
        <taxon>Tracheophyta</taxon>
        <taxon>Spermatophyta</taxon>
        <taxon>Magnoliopsida</taxon>
        <taxon>eudicotyledons</taxon>
        <taxon>Gunneridae</taxon>
        <taxon>Pentapetalae</taxon>
        <taxon>asterids</taxon>
        <taxon>campanulids</taxon>
        <taxon>Aquifoliales</taxon>
        <taxon>Aquifoliaceae</taxon>
        <taxon>Ilex</taxon>
    </lineage>
</organism>
<comment type="caution">
    <text evidence="1">The sequence shown here is derived from an EMBL/GenBank/DDBJ whole genome shotgun (WGS) entry which is preliminary data.</text>
</comment>
<dbReference type="EMBL" id="CAUOFW020006835">
    <property type="protein sequence ID" value="CAK9176484.1"/>
    <property type="molecule type" value="Genomic_DNA"/>
</dbReference>
<dbReference type="PANTHER" id="PTHR34958:SF1">
    <property type="entry name" value="ARMADILLO-LIKE HELICAL DOMAIN-CONTAINING PROTEIN"/>
    <property type="match status" value="1"/>
</dbReference>
<evidence type="ECO:0000313" key="2">
    <source>
        <dbReference type="Proteomes" id="UP001642360"/>
    </source>
</evidence>
<keyword evidence="2" id="KW-1185">Reference proteome</keyword>
<sequence>MSTSYSPSRSPASSRFLLGGVGAASRLRSSSLKKQPEPLRRAVADCLSSSTTSQHSTSSALASEPSRTLRVRIHCILVLNFVFWFSDLVAVEAMQNEQFLLDDAIKRKGFFCQAHMNILL</sequence>
<accession>A0ABC8U412</accession>
<dbReference type="AlphaFoldDB" id="A0ABC8U412"/>
<reference evidence="1 2" key="1">
    <citation type="submission" date="2024-02" db="EMBL/GenBank/DDBJ databases">
        <authorList>
            <person name="Vignale AGUSTIN F."/>
            <person name="Sosa J E."/>
            <person name="Modenutti C."/>
        </authorList>
    </citation>
    <scope>NUCLEOTIDE SEQUENCE [LARGE SCALE GENOMIC DNA]</scope>
</reference>
<proteinExistence type="predicted"/>
<dbReference type="PANTHER" id="PTHR34958">
    <property type="entry name" value="CONDITIONAL LOSS-OF-GROWTH 1"/>
    <property type="match status" value="1"/>
</dbReference>
<name>A0ABC8U412_9AQUA</name>
<protein>
    <submittedName>
        <fullName evidence="1">Uncharacterized protein</fullName>
    </submittedName>
</protein>
<dbReference type="Proteomes" id="UP001642360">
    <property type="component" value="Unassembled WGS sequence"/>
</dbReference>